<gene>
    <name evidence="2" type="ORF">CEXT_214331</name>
</gene>
<comment type="caution">
    <text evidence="2">The sequence shown here is derived from an EMBL/GenBank/DDBJ whole genome shotgun (WGS) entry which is preliminary data.</text>
</comment>
<feature type="compositionally biased region" description="Basic and acidic residues" evidence="1">
    <location>
        <begin position="1"/>
        <end position="24"/>
    </location>
</feature>
<name>A0AAV4N5R5_CAEEX</name>
<evidence type="ECO:0000313" key="3">
    <source>
        <dbReference type="Proteomes" id="UP001054945"/>
    </source>
</evidence>
<feature type="region of interest" description="Disordered" evidence="1">
    <location>
        <begin position="1"/>
        <end position="62"/>
    </location>
</feature>
<organism evidence="2 3">
    <name type="scientific">Caerostris extrusa</name>
    <name type="common">Bark spider</name>
    <name type="synonym">Caerostris bankana</name>
    <dbReference type="NCBI Taxonomy" id="172846"/>
    <lineage>
        <taxon>Eukaryota</taxon>
        <taxon>Metazoa</taxon>
        <taxon>Ecdysozoa</taxon>
        <taxon>Arthropoda</taxon>
        <taxon>Chelicerata</taxon>
        <taxon>Arachnida</taxon>
        <taxon>Araneae</taxon>
        <taxon>Araneomorphae</taxon>
        <taxon>Entelegynae</taxon>
        <taxon>Araneoidea</taxon>
        <taxon>Araneidae</taxon>
        <taxon>Caerostris</taxon>
    </lineage>
</organism>
<dbReference type="Proteomes" id="UP001054945">
    <property type="component" value="Unassembled WGS sequence"/>
</dbReference>
<keyword evidence="3" id="KW-1185">Reference proteome</keyword>
<dbReference type="AlphaFoldDB" id="A0AAV4N5R5"/>
<reference evidence="2 3" key="1">
    <citation type="submission" date="2021-06" db="EMBL/GenBank/DDBJ databases">
        <title>Caerostris extrusa draft genome.</title>
        <authorList>
            <person name="Kono N."/>
            <person name="Arakawa K."/>
        </authorList>
    </citation>
    <scope>NUCLEOTIDE SEQUENCE [LARGE SCALE GENOMIC DNA]</scope>
</reference>
<protein>
    <submittedName>
        <fullName evidence="2">Uncharacterized protein</fullName>
    </submittedName>
</protein>
<accession>A0AAV4N5R5</accession>
<dbReference type="EMBL" id="BPLR01020573">
    <property type="protein sequence ID" value="GIX80167.1"/>
    <property type="molecule type" value="Genomic_DNA"/>
</dbReference>
<sequence>MTANLRPRELIREFSASEKKKEDGEIFNSDSESCREDEENNSFPSERGDIKKFGKPPVDGSKSETRELIREYFRIQEEKSKEGEMFNWSPETLPGRMRKCALLHPPSRTTEADSGIRMNGEVHQDSRSVSRLCFSQICFSYCSR</sequence>
<evidence type="ECO:0000256" key="1">
    <source>
        <dbReference type="SAM" id="MobiDB-lite"/>
    </source>
</evidence>
<proteinExistence type="predicted"/>
<evidence type="ECO:0000313" key="2">
    <source>
        <dbReference type="EMBL" id="GIX80167.1"/>
    </source>
</evidence>